<accession>A0A915YM70</accession>
<gene>
    <name evidence="2" type="ORF">AsAng_0063100</name>
</gene>
<name>A0A915YM70_9BACT</name>
<feature type="transmembrane region" description="Helical" evidence="1">
    <location>
        <begin position="128"/>
        <end position="149"/>
    </location>
</feature>
<feature type="transmembrane region" description="Helical" evidence="1">
    <location>
        <begin position="7"/>
        <end position="28"/>
    </location>
</feature>
<dbReference type="Proteomes" id="UP001060919">
    <property type="component" value="Chromosome"/>
</dbReference>
<organism evidence="2 3">
    <name type="scientific">Aureispira anguillae</name>
    <dbReference type="NCBI Taxonomy" id="2864201"/>
    <lineage>
        <taxon>Bacteria</taxon>
        <taxon>Pseudomonadati</taxon>
        <taxon>Bacteroidota</taxon>
        <taxon>Saprospiria</taxon>
        <taxon>Saprospirales</taxon>
        <taxon>Saprospiraceae</taxon>
        <taxon>Aureispira</taxon>
    </lineage>
</organism>
<feature type="transmembrane region" description="Helical" evidence="1">
    <location>
        <begin position="169"/>
        <end position="188"/>
    </location>
</feature>
<feature type="transmembrane region" description="Helical" evidence="1">
    <location>
        <begin position="48"/>
        <end position="68"/>
    </location>
</feature>
<evidence type="ECO:0000256" key="1">
    <source>
        <dbReference type="SAM" id="Phobius"/>
    </source>
</evidence>
<dbReference type="EMBL" id="AP026867">
    <property type="protein sequence ID" value="BDS15526.1"/>
    <property type="molecule type" value="Genomic_DNA"/>
</dbReference>
<reference evidence="2" key="1">
    <citation type="submission" date="2022-09" db="EMBL/GenBank/DDBJ databases">
        <title>Aureispira anguillicida sp. nov., isolated from Leptocephalus of Japanese eel Anguilla japonica.</title>
        <authorList>
            <person name="Yuasa K."/>
            <person name="Mekata T."/>
            <person name="Ikunari K."/>
        </authorList>
    </citation>
    <scope>NUCLEOTIDE SEQUENCE</scope>
    <source>
        <strain evidence="2">EL160426</strain>
    </source>
</reference>
<proteinExistence type="predicted"/>
<evidence type="ECO:0000313" key="3">
    <source>
        <dbReference type="Proteomes" id="UP001060919"/>
    </source>
</evidence>
<dbReference type="GO" id="GO:0016020">
    <property type="term" value="C:membrane"/>
    <property type="evidence" value="ECO:0007669"/>
    <property type="project" value="InterPro"/>
</dbReference>
<keyword evidence="1" id="KW-0472">Membrane</keyword>
<keyword evidence="1" id="KW-1133">Transmembrane helix</keyword>
<feature type="transmembrane region" description="Helical" evidence="1">
    <location>
        <begin position="88"/>
        <end position="108"/>
    </location>
</feature>
<protein>
    <submittedName>
        <fullName evidence="2">Uncharacterized protein</fullName>
    </submittedName>
</protein>
<evidence type="ECO:0000313" key="2">
    <source>
        <dbReference type="EMBL" id="BDS15526.1"/>
    </source>
</evidence>
<keyword evidence="3" id="KW-1185">Reference proteome</keyword>
<dbReference type="AlphaFoldDB" id="A0A915YM70"/>
<dbReference type="SUPFAM" id="SSF81343">
    <property type="entry name" value="Fumarate reductase respiratory complex transmembrane subunits"/>
    <property type="match status" value="1"/>
</dbReference>
<keyword evidence="1" id="KW-0812">Transmembrane</keyword>
<sequence length="203" mass="23460">MKKIHQISGIVLSLFVSLHFCNHLMALSSVQMHIDWMNRFRLIYQNPFIEPFLLFAILAQIVSGIQLVRNRGWRQVDIYNKIQVYSGIYLGFFLLMHTSATLVGRFLLLVDTNFYYAAMVVNIKPIAFFYVPYYMLGTLSFFAHIACVLRLKSMRSNGRKKASRLANGIMVLGLVVTLLIIFAFTYQITLPQEYVDLVNRFIG</sequence>
<dbReference type="InterPro" id="IPR034804">
    <property type="entry name" value="SQR/QFR_C/D"/>
</dbReference>
<dbReference type="KEGG" id="aup:AsAng_0063100"/>
<dbReference type="RefSeq" id="WP_264790671.1">
    <property type="nucleotide sequence ID" value="NZ_AP026867.1"/>
</dbReference>